<dbReference type="PROSITE" id="PS50137">
    <property type="entry name" value="DS_RBD"/>
    <property type="match status" value="1"/>
</dbReference>
<proteinExistence type="inferred from homology"/>
<comment type="subcellular location">
    <subcellularLocation>
        <location evidence="2 15">Cytoplasm</location>
    </subcellularLocation>
</comment>
<dbReference type="CDD" id="cd10845">
    <property type="entry name" value="DSRM_RNAse_III_family"/>
    <property type="match status" value="1"/>
</dbReference>
<dbReference type="SUPFAM" id="SSF54768">
    <property type="entry name" value="dsRNA-binding domain-like"/>
    <property type="match status" value="1"/>
</dbReference>
<dbReference type="Proteomes" id="UP000054785">
    <property type="component" value="Unassembled WGS sequence"/>
</dbReference>
<evidence type="ECO:0000256" key="14">
    <source>
        <dbReference type="ARBA" id="ARBA00022884"/>
    </source>
</evidence>
<evidence type="ECO:0000256" key="1">
    <source>
        <dbReference type="ARBA" id="ARBA00000109"/>
    </source>
</evidence>
<keyword evidence="11 15" id="KW-0255">Endonuclease</keyword>
<keyword evidence="19" id="KW-1185">Reference proteome</keyword>
<feature type="binding site" evidence="15">
    <location>
        <position position="117"/>
    </location>
    <ligand>
        <name>Mg(2+)</name>
        <dbReference type="ChEBI" id="CHEBI:18420"/>
    </ligand>
</feature>
<dbReference type="PANTHER" id="PTHR11207">
    <property type="entry name" value="RIBONUCLEASE III"/>
    <property type="match status" value="1"/>
</dbReference>
<evidence type="ECO:0000256" key="5">
    <source>
        <dbReference type="ARBA" id="ARBA00022490"/>
    </source>
</evidence>
<dbReference type="GO" id="GO:0008033">
    <property type="term" value="P:tRNA processing"/>
    <property type="evidence" value="ECO:0007669"/>
    <property type="project" value="UniProtKB-KW"/>
</dbReference>
<evidence type="ECO:0000256" key="3">
    <source>
        <dbReference type="ARBA" id="ARBA00010183"/>
    </source>
</evidence>
<feature type="active site" evidence="15">
    <location>
        <position position="117"/>
    </location>
</feature>
<dbReference type="HAMAP" id="MF_00104">
    <property type="entry name" value="RNase_III"/>
    <property type="match status" value="1"/>
</dbReference>
<evidence type="ECO:0000256" key="9">
    <source>
        <dbReference type="ARBA" id="ARBA00022722"/>
    </source>
</evidence>
<dbReference type="InterPro" id="IPR000999">
    <property type="entry name" value="RNase_III_dom"/>
</dbReference>
<dbReference type="EMBL" id="LNYC01000043">
    <property type="protein sequence ID" value="KTC99885.1"/>
    <property type="molecule type" value="Genomic_DNA"/>
</dbReference>
<evidence type="ECO:0000259" key="17">
    <source>
        <dbReference type="PROSITE" id="PS50142"/>
    </source>
</evidence>
<dbReference type="Pfam" id="PF14622">
    <property type="entry name" value="Ribonucleas_3_3"/>
    <property type="match status" value="1"/>
</dbReference>
<keyword evidence="13 15" id="KW-0460">Magnesium</keyword>
<evidence type="ECO:0000256" key="7">
    <source>
        <dbReference type="ARBA" id="ARBA00022664"/>
    </source>
</evidence>
<dbReference type="GO" id="GO:0004525">
    <property type="term" value="F:ribonuclease III activity"/>
    <property type="evidence" value="ECO:0007669"/>
    <property type="project" value="UniProtKB-UniRule"/>
</dbReference>
<dbReference type="Gene3D" id="1.10.1520.10">
    <property type="entry name" value="Ribonuclease III domain"/>
    <property type="match status" value="1"/>
</dbReference>
<dbReference type="GO" id="GO:0003725">
    <property type="term" value="F:double-stranded RNA binding"/>
    <property type="evidence" value="ECO:0007669"/>
    <property type="project" value="TreeGrafter"/>
</dbReference>
<dbReference type="SUPFAM" id="SSF69065">
    <property type="entry name" value="RNase III domain-like"/>
    <property type="match status" value="1"/>
</dbReference>
<evidence type="ECO:0000256" key="11">
    <source>
        <dbReference type="ARBA" id="ARBA00022759"/>
    </source>
</evidence>
<dbReference type="SMART" id="SM00535">
    <property type="entry name" value="RIBOc"/>
    <property type="match status" value="1"/>
</dbReference>
<dbReference type="PANTHER" id="PTHR11207:SF0">
    <property type="entry name" value="RIBONUCLEASE 3"/>
    <property type="match status" value="1"/>
</dbReference>
<dbReference type="InterPro" id="IPR011907">
    <property type="entry name" value="RNase_III"/>
</dbReference>
<gene>
    <name evidence="15 18" type="primary">rnc</name>
    <name evidence="18" type="ORF">Lgee_1140</name>
</gene>
<dbReference type="NCBIfam" id="TIGR02191">
    <property type="entry name" value="RNaseIII"/>
    <property type="match status" value="1"/>
</dbReference>
<dbReference type="InterPro" id="IPR014720">
    <property type="entry name" value="dsRBD_dom"/>
</dbReference>
<evidence type="ECO:0000256" key="10">
    <source>
        <dbReference type="ARBA" id="ARBA00022723"/>
    </source>
</evidence>
<dbReference type="PROSITE" id="PS50142">
    <property type="entry name" value="RNASE_3_2"/>
    <property type="match status" value="1"/>
</dbReference>
<keyword evidence="5 15" id="KW-0963">Cytoplasm</keyword>
<dbReference type="CDD" id="cd00593">
    <property type="entry name" value="RIBOc"/>
    <property type="match status" value="1"/>
</dbReference>
<dbReference type="Pfam" id="PF00035">
    <property type="entry name" value="dsrm"/>
    <property type="match status" value="1"/>
</dbReference>
<keyword evidence="9 15" id="KW-0540">Nuclease</keyword>
<evidence type="ECO:0000256" key="15">
    <source>
        <dbReference type="HAMAP-Rule" id="MF_00104"/>
    </source>
</evidence>
<dbReference type="FunFam" id="1.10.1520.10:FF:000001">
    <property type="entry name" value="Ribonuclease 3"/>
    <property type="match status" value="1"/>
</dbReference>
<dbReference type="AlphaFoldDB" id="A0A0W0TW57"/>
<accession>A0A0W0TW57</accession>
<dbReference type="STRING" id="45065.Lgee_1140"/>
<feature type="binding site" evidence="15">
    <location>
        <position position="114"/>
    </location>
    <ligand>
        <name>Mg(2+)</name>
        <dbReference type="ChEBI" id="CHEBI:18420"/>
    </ligand>
</feature>
<evidence type="ECO:0000256" key="8">
    <source>
        <dbReference type="ARBA" id="ARBA00022694"/>
    </source>
</evidence>
<dbReference type="GO" id="GO:0010468">
    <property type="term" value="P:regulation of gene expression"/>
    <property type="evidence" value="ECO:0007669"/>
    <property type="project" value="TreeGrafter"/>
</dbReference>
<feature type="domain" description="RNase III" evidence="17">
    <location>
        <begin position="6"/>
        <end position="128"/>
    </location>
</feature>
<keyword evidence="10 15" id="KW-0479">Metal-binding</keyword>
<dbReference type="FunFam" id="3.30.160.20:FF:000003">
    <property type="entry name" value="Ribonuclease 3"/>
    <property type="match status" value="1"/>
</dbReference>
<comment type="subunit">
    <text evidence="4 15">Homodimer.</text>
</comment>
<name>A0A0W0TW57_9GAMM</name>
<keyword evidence="15" id="KW-0699">rRNA-binding</keyword>
<organism evidence="18 19">
    <name type="scientific">Legionella geestiana</name>
    <dbReference type="NCBI Taxonomy" id="45065"/>
    <lineage>
        <taxon>Bacteria</taxon>
        <taxon>Pseudomonadati</taxon>
        <taxon>Pseudomonadota</taxon>
        <taxon>Gammaproteobacteria</taxon>
        <taxon>Legionellales</taxon>
        <taxon>Legionellaceae</taxon>
        <taxon>Legionella</taxon>
    </lineage>
</organism>
<reference evidence="18 19" key="1">
    <citation type="submission" date="2015-11" db="EMBL/GenBank/DDBJ databases">
        <title>Genomic analysis of 38 Legionella species identifies large and diverse effector repertoires.</title>
        <authorList>
            <person name="Burstein D."/>
            <person name="Amaro F."/>
            <person name="Zusman T."/>
            <person name="Lifshitz Z."/>
            <person name="Cohen O."/>
            <person name="Gilbert J.A."/>
            <person name="Pupko T."/>
            <person name="Shuman H.A."/>
            <person name="Segal G."/>
        </authorList>
    </citation>
    <scope>NUCLEOTIDE SEQUENCE [LARGE SCALE GENOMIC DNA]</scope>
    <source>
        <strain evidence="18 19">ATCC 49504</strain>
    </source>
</reference>
<comment type="function">
    <text evidence="15">Digests double-stranded RNA. Involved in the processing of primary rRNA transcript to yield the immediate precursors to the large and small rRNAs (23S and 16S). Processes some mRNAs, and tRNAs when they are encoded in the rRNA operon. Processes pre-crRNA and tracrRNA of type II CRISPR loci if present in the organism.</text>
</comment>
<comment type="catalytic activity">
    <reaction evidence="1 15">
        <text>Endonucleolytic cleavage to 5'-phosphomonoester.</text>
        <dbReference type="EC" id="3.1.26.3"/>
    </reaction>
</comment>
<keyword evidence="14 15" id="KW-0694">RNA-binding</keyword>
<feature type="binding site" evidence="15">
    <location>
        <position position="41"/>
    </location>
    <ligand>
        <name>Mg(2+)</name>
        <dbReference type="ChEBI" id="CHEBI:18420"/>
    </ligand>
</feature>
<dbReference type="GO" id="GO:0019843">
    <property type="term" value="F:rRNA binding"/>
    <property type="evidence" value="ECO:0007669"/>
    <property type="project" value="UniProtKB-KW"/>
</dbReference>
<protein>
    <recommendedName>
        <fullName evidence="15">Ribonuclease 3</fullName>
        <ecNumber evidence="15">3.1.26.3</ecNumber>
    </recommendedName>
    <alternativeName>
        <fullName evidence="15">Ribonuclease III</fullName>
        <shortName evidence="15">RNase III</shortName>
    </alternativeName>
</protein>
<dbReference type="InterPro" id="IPR036389">
    <property type="entry name" value="RNase_III_sf"/>
</dbReference>
<keyword evidence="7 15" id="KW-0507">mRNA processing</keyword>
<evidence type="ECO:0000256" key="6">
    <source>
        <dbReference type="ARBA" id="ARBA00022552"/>
    </source>
</evidence>
<dbReference type="SMART" id="SM00358">
    <property type="entry name" value="DSRM"/>
    <property type="match status" value="1"/>
</dbReference>
<dbReference type="GO" id="GO:0006397">
    <property type="term" value="P:mRNA processing"/>
    <property type="evidence" value="ECO:0007669"/>
    <property type="project" value="UniProtKB-UniRule"/>
</dbReference>
<keyword evidence="8 15" id="KW-0819">tRNA processing</keyword>
<feature type="domain" description="DRBM" evidence="16">
    <location>
        <begin position="155"/>
        <end position="223"/>
    </location>
</feature>
<evidence type="ECO:0000256" key="12">
    <source>
        <dbReference type="ARBA" id="ARBA00022801"/>
    </source>
</evidence>
<dbReference type="GO" id="GO:0006364">
    <property type="term" value="P:rRNA processing"/>
    <property type="evidence" value="ECO:0007669"/>
    <property type="project" value="UniProtKB-UniRule"/>
</dbReference>
<keyword evidence="6 15" id="KW-0698">rRNA processing</keyword>
<dbReference type="PATRIC" id="fig|45065.4.peg.1225"/>
<dbReference type="PROSITE" id="PS00517">
    <property type="entry name" value="RNASE_3_1"/>
    <property type="match status" value="1"/>
</dbReference>
<comment type="caution">
    <text evidence="18">The sequence shown here is derived from an EMBL/GenBank/DDBJ whole genome shotgun (WGS) entry which is preliminary data.</text>
</comment>
<dbReference type="GO" id="GO:0005737">
    <property type="term" value="C:cytoplasm"/>
    <property type="evidence" value="ECO:0007669"/>
    <property type="project" value="UniProtKB-SubCell"/>
</dbReference>
<evidence type="ECO:0000313" key="18">
    <source>
        <dbReference type="EMBL" id="KTC99885.1"/>
    </source>
</evidence>
<dbReference type="GO" id="GO:0042802">
    <property type="term" value="F:identical protein binding"/>
    <property type="evidence" value="ECO:0007669"/>
    <property type="project" value="UniProtKB-ARBA"/>
</dbReference>
<evidence type="ECO:0000256" key="4">
    <source>
        <dbReference type="ARBA" id="ARBA00011738"/>
    </source>
</evidence>
<comment type="similarity">
    <text evidence="3">Belongs to the ribonuclease III family.</text>
</comment>
<dbReference type="GO" id="GO:0046872">
    <property type="term" value="F:metal ion binding"/>
    <property type="evidence" value="ECO:0007669"/>
    <property type="project" value="UniProtKB-KW"/>
</dbReference>
<keyword evidence="12 15" id="KW-0378">Hydrolase</keyword>
<evidence type="ECO:0000259" key="16">
    <source>
        <dbReference type="PROSITE" id="PS50137"/>
    </source>
</evidence>
<comment type="cofactor">
    <cofactor evidence="15">
        <name>Mg(2+)</name>
        <dbReference type="ChEBI" id="CHEBI:18420"/>
    </cofactor>
</comment>
<evidence type="ECO:0000256" key="2">
    <source>
        <dbReference type="ARBA" id="ARBA00004496"/>
    </source>
</evidence>
<dbReference type="Gene3D" id="3.30.160.20">
    <property type="match status" value="1"/>
</dbReference>
<evidence type="ECO:0000256" key="13">
    <source>
        <dbReference type="ARBA" id="ARBA00022842"/>
    </source>
</evidence>
<evidence type="ECO:0000313" key="19">
    <source>
        <dbReference type="Proteomes" id="UP000054785"/>
    </source>
</evidence>
<dbReference type="EC" id="3.1.26.3" evidence="15"/>
<feature type="active site" evidence="15">
    <location>
        <position position="45"/>
    </location>
</feature>
<sequence>MSVIEITRLMRRLDYSFSNEALLRQALTHRSAGSLNNERLEFLGDSVLSCVVANALVSRFPAVEEGTLSRLRAALVKGETLAVLATELGIGDCLVLGQGELKSGGFRRESILADALEAIIAAIFLDGGFEACNRCVLKWFNNRLEDENILHSLKDAKTRLQEYLQAERLPLPQYEVVAVVGDEPNQVFTVECRAGDKSTRGKGTNRRKAEQLAAEALLNALGSGRGL</sequence>